<dbReference type="EMBL" id="MK347236">
    <property type="protein sequence ID" value="QIQ15895.1"/>
    <property type="molecule type" value="Genomic_DNA"/>
</dbReference>
<geneLocation type="plasmid" evidence="1">
    <name>pK204_rmpA2</name>
</geneLocation>
<keyword evidence="2" id="KW-0614">Plasmid</keyword>
<sequence length="37" mass="4675">MQMRGIWICCAYPVFSFLHRRSEKYHSWRWLFEPAIQ</sequence>
<evidence type="ECO:0000313" key="2">
    <source>
        <dbReference type="EMBL" id="QIQ15895.1"/>
    </source>
</evidence>
<name>A0A6G9HYM7_KLEPN</name>
<reference evidence="2" key="1">
    <citation type="submission" date="2018-12" db="EMBL/GenBank/DDBJ databases">
        <authorList>
            <person name="Liu L."/>
        </authorList>
    </citation>
    <scope>NUCLEOTIDE SEQUENCE</scope>
    <source>
        <strain evidence="1">K204</strain>
        <strain evidence="2">K234</strain>
        <plasmid evidence="1">pK204_rmpA2</plasmid>
        <plasmid evidence="2">pK234_rmpA2</plasmid>
    </source>
</reference>
<dbReference type="EMBL" id="MK347231">
    <property type="protein sequence ID" value="QIQ14741.1"/>
    <property type="molecule type" value="Genomic_DNA"/>
</dbReference>
<evidence type="ECO:0000313" key="1">
    <source>
        <dbReference type="EMBL" id="QIQ14741.1"/>
    </source>
</evidence>
<proteinExistence type="predicted"/>
<dbReference type="AlphaFoldDB" id="A0A6G9HYM7"/>
<accession>A0A6G9HYM7</accession>
<protein>
    <submittedName>
        <fullName evidence="2">Uncharacterized protein</fullName>
    </submittedName>
</protein>
<organism evidence="2">
    <name type="scientific">Klebsiella pneumoniae</name>
    <dbReference type="NCBI Taxonomy" id="573"/>
    <lineage>
        <taxon>Bacteria</taxon>
        <taxon>Pseudomonadati</taxon>
        <taxon>Pseudomonadota</taxon>
        <taxon>Gammaproteobacteria</taxon>
        <taxon>Enterobacterales</taxon>
        <taxon>Enterobacteriaceae</taxon>
        <taxon>Klebsiella/Raoultella group</taxon>
        <taxon>Klebsiella</taxon>
        <taxon>Klebsiella pneumoniae complex</taxon>
    </lineage>
</organism>
<geneLocation type="plasmid" evidence="2">
    <name>pK234_rmpA2</name>
</geneLocation>